<reference evidence="2 3" key="1">
    <citation type="journal article" date="2016" name="Nat. Commun.">
        <title>Thousands of microbial genomes shed light on interconnected biogeochemical processes in an aquifer system.</title>
        <authorList>
            <person name="Anantharaman K."/>
            <person name="Brown C.T."/>
            <person name="Hug L.A."/>
            <person name="Sharon I."/>
            <person name="Castelle C.J."/>
            <person name="Probst A.J."/>
            <person name="Thomas B.C."/>
            <person name="Singh A."/>
            <person name="Wilkins M.J."/>
            <person name="Karaoz U."/>
            <person name="Brodie E.L."/>
            <person name="Williams K.H."/>
            <person name="Hubbard S.S."/>
            <person name="Banfield J.F."/>
        </authorList>
    </citation>
    <scope>NUCLEOTIDE SEQUENCE [LARGE SCALE GENOMIC DNA]</scope>
</reference>
<gene>
    <name evidence="2" type="ORF">A2750_01750</name>
</gene>
<feature type="transmembrane region" description="Helical" evidence="1">
    <location>
        <begin position="12"/>
        <end position="41"/>
    </location>
</feature>
<organism evidence="2 3">
    <name type="scientific">Candidatus Yanofskybacteria bacterium RIFCSPHIGHO2_01_FULL_45_42</name>
    <dbReference type="NCBI Taxonomy" id="1802671"/>
    <lineage>
        <taxon>Bacteria</taxon>
        <taxon>Candidatus Yanofskyibacteriota</taxon>
    </lineage>
</organism>
<protein>
    <submittedName>
        <fullName evidence="2">Uncharacterized protein</fullName>
    </submittedName>
</protein>
<dbReference type="AlphaFoldDB" id="A0A1F8EYF7"/>
<comment type="caution">
    <text evidence="2">The sequence shown here is derived from an EMBL/GenBank/DDBJ whole genome shotgun (WGS) entry which is preliminary data.</text>
</comment>
<name>A0A1F8EYF7_9BACT</name>
<evidence type="ECO:0000313" key="2">
    <source>
        <dbReference type="EMBL" id="OGN05914.1"/>
    </source>
</evidence>
<proteinExistence type="predicted"/>
<evidence type="ECO:0000313" key="3">
    <source>
        <dbReference type="Proteomes" id="UP000178023"/>
    </source>
</evidence>
<keyword evidence="1" id="KW-0472">Membrane</keyword>
<dbReference type="Proteomes" id="UP000178023">
    <property type="component" value="Unassembled WGS sequence"/>
</dbReference>
<dbReference type="EMBL" id="MGJL01000044">
    <property type="protein sequence ID" value="OGN05914.1"/>
    <property type="molecule type" value="Genomic_DNA"/>
</dbReference>
<keyword evidence="1" id="KW-0812">Transmembrane</keyword>
<sequence>MKEVFDLCDKLIFAKILFLASASFLRATIVSVNAAITFGILSSNGAATRSAFHEAKKSEVVFPVWSHFTALRHNFLTFIKKFL</sequence>
<evidence type="ECO:0000256" key="1">
    <source>
        <dbReference type="SAM" id="Phobius"/>
    </source>
</evidence>
<keyword evidence="1" id="KW-1133">Transmembrane helix</keyword>
<accession>A0A1F8EYF7</accession>